<evidence type="ECO:0000313" key="4">
    <source>
        <dbReference type="Proteomes" id="UP001165367"/>
    </source>
</evidence>
<name>A0ABS9KXV7_9BACT</name>
<dbReference type="Pfam" id="PF01841">
    <property type="entry name" value="Transglut_core"/>
    <property type="match status" value="1"/>
</dbReference>
<keyword evidence="1" id="KW-0732">Signal</keyword>
<feature type="signal peptide" evidence="1">
    <location>
        <begin position="1"/>
        <end position="22"/>
    </location>
</feature>
<reference evidence="3" key="1">
    <citation type="submission" date="2022-01" db="EMBL/GenBank/DDBJ databases">
        <authorList>
            <person name="Jo J.-H."/>
            <person name="Im W.-T."/>
        </authorList>
    </citation>
    <scope>NUCLEOTIDE SEQUENCE</scope>
    <source>
        <strain evidence="3">NA20</strain>
    </source>
</reference>
<gene>
    <name evidence="3" type="ORF">LZZ85_22440</name>
</gene>
<dbReference type="InterPro" id="IPR002931">
    <property type="entry name" value="Transglutaminase-like"/>
</dbReference>
<dbReference type="RefSeq" id="WP_237875609.1">
    <property type="nucleotide sequence ID" value="NZ_JAKLTR010000017.1"/>
</dbReference>
<protein>
    <submittedName>
        <fullName evidence="3">Transglutaminase-like domain-containing protein</fullName>
    </submittedName>
</protein>
<proteinExistence type="predicted"/>
<comment type="caution">
    <text evidence="3">The sequence shown here is derived from an EMBL/GenBank/DDBJ whole genome shotgun (WGS) entry which is preliminary data.</text>
</comment>
<feature type="chain" id="PRO_5045286693" evidence="1">
    <location>
        <begin position="23"/>
        <end position="415"/>
    </location>
</feature>
<dbReference type="EMBL" id="JAKLTR010000017">
    <property type="protein sequence ID" value="MCG2617072.1"/>
    <property type="molecule type" value="Genomic_DNA"/>
</dbReference>
<dbReference type="NCBIfam" id="NF047558">
    <property type="entry name" value="TPR_END_plus"/>
    <property type="match status" value="1"/>
</dbReference>
<dbReference type="SUPFAM" id="SSF54001">
    <property type="entry name" value="Cysteine proteinases"/>
    <property type="match status" value="1"/>
</dbReference>
<feature type="domain" description="Transglutaminase-like" evidence="2">
    <location>
        <begin position="185"/>
        <end position="292"/>
    </location>
</feature>
<sequence>MKMILKLPILAMLLVAGICIHAQQENTVFRQFAEKQSGLFNKAYESRDLEKYHTLLDEWNAKFSDLTNEEKRKFSNYSINALYNLSCTYALLGKKQQALDYLEKSIQQGYSNYQHIQADKDLDGLRAEPRYVSMIRPLRETGDYLYILKKAGAYNHGDRRPLPAFTYQSASAPELIALQKAFNLDSVAGSGNELSKVLNLLHWVHELIPHDGNHENPVVKNAMSMIAVCKKDDRGLNCRGLATVFNEACLAVGFKSRMVTCLPKDSLGTDPDCHVINMVYLPLAKKWIWADPTNDAYVMNEKGEVLGIAEVRRSIIEGRQLILNPTANWNHRQSTTKENYLYHYMAKNLYILQCPVSSAYDIETAAAGKTIEYIQLNPLDYFRQTPDKTQRTGSQSGTTYIYYNTNNPDTFFQIP</sequence>
<organism evidence="3 4">
    <name type="scientific">Terrimonas ginsenosidimutans</name>
    <dbReference type="NCBI Taxonomy" id="2908004"/>
    <lineage>
        <taxon>Bacteria</taxon>
        <taxon>Pseudomonadati</taxon>
        <taxon>Bacteroidota</taxon>
        <taxon>Chitinophagia</taxon>
        <taxon>Chitinophagales</taxon>
        <taxon>Chitinophagaceae</taxon>
        <taxon>Terrimonas</taxon>
    </lineage>
</organism>
<dbReference type="InterPro" id="IPR038765">
    <property type="entry name" value="Papain-like_cys_pep_sf"/>
</dbReference>
<keyword evidence="4" id="KW-1185">Reference proteome</keyword>
<evidence type="ECO:0000256" key="1">
    <source>
        <dbReference type="SAM" id="SignalP"/>
    </source>
</evidence>
<dbReference type="SUPFAM" id="SSF81901">
    <property type="entry name" value="HCP-like"/>
    <property type="match status" value="1"/>
</dbReference>
<dbReference type="Proteomes" id="UP001165367">
    <property type="component" value="Unassembled WGS sequence"/>
</dbReference>
<dbReference type="Gene3D" id="3.10.620.30">
    <property type="match status" value="1"/>
</dbReference>
<evidence type="ECO:0000313" key="3">
    <source>
        <dbReference type="EMBL" id="MCG2617072.1"/>
    </source>
</evidence>
<accession>A0ABS9KXV7</accession>
<evidence type="ECO:0000259" key="2">
    <source>
        <dbReference type="Pfam" id="PF01841"/>
    </source>
</evidence>